<evidence type="ECO:0000256" key="1">
    <source>
        <dbReference type="SAM" id="SignalP"/>
    </source>
</evidence>
<protein>
    <recommendedName>
        <fullName evidence="2">DUF6843 domain-containing protein</fullName>
    </recommendedName>
</protein>
<dbReference type="Pfam" id="PF20862">
    <property type="entry name" value="DUF6843"/>
    <property type="match status" value="1"/>
</dbReference>
<dbReference type="InterPro" id="IPR049293">
    <property type="entry name" value="DUF6843"/>
</dbReference>
<gene>
    <name evidence="3" type="ORF">QT711_17090</name>
</gene>
<feature type="signal peptide" evidence="1">
    <location>
        <begin position="1"/>
        <end position="25"/>
    </location>
</feature>
<evidence type="ECO:0000313" key="3">
    <source>
        <dbReference type="EMBL" id="MDW0114915.1"/>
    </source>
</evidence>
<organism evidence="3 4">
    <name type="scientific">Sporosarcina saromensis</name>
    <dbReference type="NCBI Taxonomy" id="359365"/>
    <lineage>
        <taxon>Bacteria</taxon>
        <taxon>Bacillati</taxon>
        <taxon>Bacillota</taxon>
        <taxon>Bacilli</taxon>
        <taxon>Bacillales</taxon>
        <taxon>Caryophanaceae</taxon>
        <taxon>Sporosarcina</taxon>
    </lineage>
</organism>
<keyword evidence="1" id="KW-0732">Signal</keyword>
<sequence length="163" mass="18290">MRSAVKRFVLWIGCMSIFLMGCANSETNASYLIPEAYTGYAIAVYNVKNAPPLTYEKGFAVHTMNEDGYFATSQPDMQYGTVTDQYFYVDQAGNRTPIDPTCIHTFGTGGLQSDKVNLLYTGIEVTDNCLEAFAHSSENFDDTQLRTIMNKVTKQYYDVEAYP</sequence>
<feature type="chain" id="PRO_5046118508" description="DUF6843 domain-containing protein" evidence="1">
    <location>
        <begin position="26"/>
        <end position="163"/>
    </location>
</feature>
<dbReference type="RefSeq" id="WP_317946309.1">
    <property type="nucleotide sequence ID" value="NZ_JAUBDI010000024.1"/>
</dbReference>
<name>A0ABU4GD61_9BACL</name>
<evidence type="ECO:0000313" key="4">
    <source>
        <dbReference type="Proteomes" id="UP001282284"/>
    </source>
</evidence>
<reference evidence="3 4" key="1">
    <citation type="submission" date="2023-06" db="EMBL/GenBank/DDBJ databases">
        <title>Sporosarcina sp. nov., isolated from Korean traditional fermented seafood 'Jeotgal'.</title>
        <authorList>
            <person name="Yang A.I."/>
            <person name="Shin N.-R."/>
        </authorList>
    </citation>
    <scope>NUCLEOTIDE SEQUENCE [LARGE SCALE GENOMIC DNA]</scope>
    <source>
        <strain evidence="3 4">KCTC13119</strain>
    </source>
</reference>
<dbReference type="EMBL" id="JAUBDI010000024">
    <property type="protein sequence ID" value="MDW0114915.1"/>
    <property type="molecule type" value="Genomic_DNA"/>
</dbReference>
<feature type="domain" description="DUF6843" evidence="2">
    <location>
        <begin position="26"/>
        <end position="130"/>
    </location>
</feature>
<accession>A0ABU4GD61</accession>
<keyword evidence="4" id="KW-1185">Reference proteome</keyword>
<dbReference type="PROSITE" id="PS51257">
    <property type="entry name" value="PROKAR_LIPOPROTEIN"/>
    <property type="match status" value="1"/>
</dbReference>
<proteinExistence type="predicted"/>
<comment type="caution">
    <text evidence="3">The sequence shown here is derived from an EMBL/GenBank/DDBJ whole genome shotgun (WGS) entry which is preliminary data.</text>
</comment>
<dbReference type="Proteomes" id="UP001282284">
    <property type="component" value="Unassembled WGS sequence"/>
</dbReference>
<evidence type="ECO:0000259" key="2">
    <source>
        <dbReference type="Pfam" id="PF20862"/>
    </source>
</evidence>